<sequence>MKFTGDFDYLKQASWYISEAATTGLVEVMVQLFYAWRIHVLMENWFLTSFVISLTLASGVGSFITASRSSRILPRVQVFSSIQSLDVAVVIIWLSCAVAADITITGSLAWHLVPDRRTHKSGFKDTDRTVDRIIRITVQTGLLTSIVAIVNMVVFIVDPTGTHLIFNTPLSKLYSISLLSSLNSRGGWKFNQFGVTSPSGQGNHIISTSFHAGSAPQSRPSRQDDEDASSPRRPQTFLPKAFSFKNSGTGENKPEVFVHVESHEMQDVILPIQSRPSSAPKDPDIEVDLSSLEEGLDDKYSVRREDRI</sequence>
<name>A0A8H5GFC7_9AGAR</name>
<keyword evidence="2" id="KW-0472">Membrane</keyword>
<evidence type="ECO:0000313" key="4">
    <source>
        <dbReference type="EMBL" id="KAF5363958.1"/>
    </source>
</evidence>
<evidence type="ECO:0000256" key="1">
    <source>
        <dbReference type="SAM" id="MobiDB-lite"/>
    </source>
</evidence>
<dbReference type="EMBL" id="JAACJO010000001">
    <property type="protein sequence ID" value="KAF5363958.1"/>
    <property type="molecule type" value="Genomic_DNA"/>
</dbReference>
<organism evidence="4 5">
    <name type="scientific">Leucocoprinus leucothites</name>
    <dbReference type="NCBI Taxonomy" id="201217"/>
    <lineage>
        <taxon>Eukaryota</taxon>
        <taxon>Fungi</taxon>
        <taxon>Dikarya</taxon>
        <taxon>Basidiomycota</taxon>
        <taxon>Agaricomycotina</taxon>
        <taxon>Agaricomycetes</taxon>
        <taxon>Agaricomycetidae</taxon>
        <taxon>Agaricales</taxon>
        <taxon>Agaricineae</taxon>
        <taxon>Agaricaceae</taxon>
        <taxon>Leucocoprinus</taxon>
    </lineage>
</organism>
<dbReference type="PANTHER" id="PTHR40465:SF1">
    <property type="entry name" value="DUF6534 DOMAIN-CONTAINING PROTEIN"/>
    <property type="match status" value="1"/>
</dbReference>
<dbReference type="OrthoDB" id="3183258at2759"/>
<evidence type="ECO:0000259" key="3">
    <source>
        <dbReference type="Pfam" id="PF20152"/>
    </source>
</evidence>
<feature type="transmembrane region" description="Helical" evidence="2">
    <location>
        <begin position="133"/>
        <end position="157"/>
    </location>
</feature>
<accession>A0A8H5GFC7</accession>
<feature type="domain" description="DUF6534" evidence="3">
    <location>
        <begin position="97"/>
        <end position="185"/>
    </location>
</feature>
<feature type="compositionally biased region" description="Polar residues" evidence="1">
    <location>
        <begin position="204"/>
        <end position="220"/>
    </location>
</feature>
<feature type="compositionally biased region" description="Basic and acidic residues" evidence="1">
    <location>
        <begin position="297"/>
        <end position="308"/>
    </location>
</feature>
<dbReference type="Pfam" id="PF20152">
    <property type="entry name" value="DUF6534"/>
    <property type="match status" value="1"/>
</dbReference>
<evidence type="ECO:0000256" key="2">
    <source>
        <dbReference type="SAM" id="Phobius"/>
    </source>
</evidence>
<reference evidence="4 5" key="1">
    <citation type="journal article" date="2020" name="ISME J.">
        <title>Uncovering the hidden diversity of litter-decomposition mechanisms in mushroom-forming fungi.</title>
        <authorList>
            <person name="Floudas D."/>
            <person name="Bentzer J."/>
            <person name="Ahren D."/>
            <person name="Johansson T."/>
            <person name="Persson P."/>
            <person name="Tunlid A."/>
        </authorList>
    </citation>
    <scope>NUCLEOTIDE SEQUENCE [LARGE SCALE GENOMIC DNA]</scope>
    <source>
        <strain evidence="4 5">CBS 146.42</strain>
    </source>
</reference>
<evidence type="ECO:0000313" key="5">
    <source>
        <dbReference type="Proteomes" id="UP000559027"/>
    </source>
</evidence>
<feature type="transmembrane region" description="Helical" evidence="2">
    <location>
        <begin position="87"/>
        <end position="113"/>
    </location>
</feature>
<feature type="transmembrane region" description="Helical" evidence="2">
    <location>
        <begin position="15"/>
        <end position="34"/>
    </location>
</feature>
<keyword evidence="2" id="KW-1133">Transmembrane helix</keyword>
<protein>
    <recommendedName>
        <fullName evidence="3">DUF6534 domain-containing protein</fullName>
    </recommendedName>
</protein>
<keyword evidence="5" id="KW-1185">Reference proteome</keyword>
<dbReference type="AlphaFoldDB" id="A0A8H5GFC7"/>
<gene>
    <name evidence="4" type="ORF">D9756_001040</name>
</gene>
<feature type="region of interest" description="Disordered" evidence="1">
    <location>
        <begin position="271"/>
        <end position="308"/>
    </location>
</feature>
<feature type="region of interest" description="Disordered" evidence="1">
    <location>
        <begin position="204"/>
        <end position="249"/>
    </location>
</feature>
<feature type="transmembrane region" description="Helical" evidence="2">
    <location>
        <begin position="46"/>
        <end position="67"/>
    </location>
</feature>
<dbReference type="PANTHER" id="PTHR40465">
    <property type="entry name" value="CHROMOSOME 1, WHOLE GENOME SHOTGUN SEQUENCE"/>
    <property type="match status" value="1"/>
</dbReference>
<dbReference type="Proteomes" id="UP000559027">
    <property type="component" value="Unassembled WGS sequence"/>
</dbReference>
<dbReference type="InterPro" id="IPR045339">
    <property type="entry name" value="DUF6534"/>
</dbReference>
<keyword evidence="2" id="KW-0812">Transmembrane</keyword>
<comment type="caution">
    <text evidence="4">The sequence shown here is derived from an EMBL/GenBank/DDBJ whole genome shotgun (WGS) entry which is preliminary data.</text>
</comment>
<proteinExistence type="predicted"/>